<evidence type="ECO:0000256" key="8">
    <source>
        <dbReference type="HAMAP-Rule" id="MF_01321"/>
    </source>
</evidence>
<dbReference type="Pfam" id="PF00562">
    <property type="entry name" value="RNA_pol_Rpb2_6"/>
    <property type="match status" value="1"/>
</dbReference>
<dbReference type="EMBL" id="FOZM01000004">
    <property type="protein sequence ID" value="SFS22110.1"/>
    <property type="molecule type" value="Genomic_DNA"/>
</dbReference>
<evidence type="ECO:0000313" key="18">
    <source>
        <dbReference type="Proteomes" id="UP000198926"/>
    </source>
</evidence>
<feature type="domain" description="RNA polymerase Rpb2" evidence="13">
    <location>
        <begin position="366"/>
        <end position="475"/>
    </location>
</feature>
<evidence type="ECO:0000256" key="10">
    <source>
        <dbReference type="RuleBase" id="RU363031"/>
    </source>
</evidence>
<accession>A0A1I6N2E3</accession>
<evidence type="ECO:0000259" key="11">
    <source>
        <dbReference type="Pfam" id="PF00562"/>
    </source>
</evidence>
<comment type="similarity">
    <text evidence="8 9">Belongs to the RNA polymerase beta chain family.</text>
</comment>
<evidence type="ECO:0000259" key="13">
    <source>
        <dbReference type="Pfam" id="PF04561"/>
    </source>
</evidence>
<evidence type="ECO:0000256" key="6">
    <source>
        <dbReference type="ARBA" id="ARBA00023163"/>
    </source>
</evidence>
<dbReference type="GO" id="GO:0032549">
    <property type="term" value="F:ribonucleoside binding"/>
    <property type="evidence" value="ECO:0007669"/>
    <property type="project" value="InterPro"/>
</dbReference>
<dbReference type="Pfam" id="PF10385">
    <property type="entry name" value="RNA_pol_Rpb2_45"/>
    <property type="match status" value="1"/>
</dbReference>
<evidence type="ECO:0000259" key="12">
    <source>
        <dbReference type="Pfam" id="PF04560"/>
    </source>
</evidence>
<dbReference type="InterPro" id="IPR019462">
    <property type="entry name" value="DNA-dir_RNA_pol_bsu_external_1"/>
</dbReference>
<gene>
    <name evidence="8" type="primary">rpoB</name>
    <name evidence="17" type="ORF">SAMN05444714_3139</name>
</gene>
<dbReference type="InterPro" id="IPR042107">
    <property type="entry name" value="DNA-dir_RNA_pol_bsu_ext_1_sf"/>
</dbReference>
<dbReference type="InterPro" id="IPR007642">
    <property type="entry name" value="RNA_pol_Rpb2_2"/>
</dbReference>
<dbReference type="Pfam" id="PF04561">
    <property type="entry name" value="RNA_pol_Rpb2_2"/>
    <property type="match status" value="2"/>
</dbReference>
<dbReference type="Pfam" id="PF04563">
    <property type="entry name" value="RNA_pol_Rpb2_1"/>
    <property type="match status" value="1"/>
</dbReference>
<feature type="domain" description="DNA-directed RNA polymerase beta subunit external 1" evidence="16">
    <location>
        <begin position="612"/>
        <end position="677"/>
    </location>
</feature>
<dbReference type="SUPFAM" id="SSF64484">
    <property type="entry name" value="beta and beta-prime subunits of DNA dependent RNA-polymerase"/>
    <property type="match status" value="1"/>
</dbReference>
<evidence type="ECO:0000256" key="7">
    <source>
        <dbReference type="ARBA" id="ARBA00048552"/>
    </source>
</evidence>
<evidence type="ECO:0000256" key="1">
    <source>
        <dbReference type="ARBA" id="ARBA00007616"/>
    </source>
</evidence>
<evidence type="ECO:0000256" key="2">
    <source>
        <dbReference type="ARBA" id="ARBA00009839"/>
    </source>
</evidence>
<evidence type="ECO:0000256" key="5">
    <source>
        <dbReference type="ARBA" id="ARBA00022695"/>
    </source>
</evidence>
<dbReference type="HAMAP" id="MF_01321">
    <property type="entry name" value="RNApol_bact_RpoB"/>
    <property type="match status" value="1"/>
</dbReference>
<dbReference type="GO" id="GO:0003899">
    <property type="term" value="F:DNA-directed RNA polymerase activity"/>
    <property type="evidence" value="ECO:0007669"/>
    <property type="project" value="UniProtKB-UniRule"/>
</dbReference>
<organism evidence="17 18">
    <name type="scientific">Yoonia litorea</name>
    <dbReference type="NCBI Taxonomy" id="1123755"/>
    <lineage>
        <taxon>Bacteria</taxon>
        <taxon>Pseudomonadati</taxon>
        <taxon>Pseudomonadota</taxon>
        <taxon>Alphaproteobacteria</taxon>
        <taxon>Rhodobacterales</taxon>
        <taxon>Paracoccaceae</taxon>
        <taxon>Yoonia</taxon>
    </lineage>
</organism>
<keyword evidence="18" id="KW-1185">Reference proteome</keyword>
<keyword evidence="5 8" id="KW-0548">Nucleotidyltransferase</keyword>
<comment type="catalytic activity">
    <reaction evidence="7 8 10">
        <text>RNA(n) + a ribonucleoside 5'-triphosphate = RNA(n+1) + diphosphate</text>
        <dbReference type="Rhea" id="RHEA:21248"/>
        <dbReference type="Rhea" id="RHEA-COMP:14527"/>
        <dbReference type="Rhea" id="RHEA-COMP:17342"/>
        <dbReference type="ChEBI" id="CHEBI:33019"/>
        <dbReference type="ChEBI" id="CHEBI:61557"/>
        <dbReference type="ChEBI" id="CHEBI:140395"/>
        <dbReference type="EC" id="2.7.7.6"/>
    </reaction>
</comment>
<dbReference type="InterPro" id="IPR010243">
    <property type="entry name" value="RNA_pol_bsu_bac"/>
</dbReference>
<feature type="domain" description="DNA-directed RNA polymerase subunit 2 hybrid-binding" evidence="11">
    <location>
        <begin position="738"/>
        <end position="1297"/>
    </location>
</feature>
<dbReference type="PANTHER" id="PTHR20856">
    <property type="entry name" value="DNA-DIRECTED RNA POLYMERASE I SUBUNIT 2"/>
    <property type="match status" value="1"/>
</dbReference>
<dbReference type="Gene3D" id="3.90.1800.10">
    <property type="entry name" value="RNA polymerase alpha subunit dimerisation domain"/>
    <property type="match status" value="1"/>
</dbReference>
<dbReference type="Pfam" id="PF04565">
    <property type="entry name" value="RNA_pol_Rpb2_3"/>
    <property type="match status" value="1"/>
</dbReference>
<evidence type="ECO:0000259" key="16">
    <source>
        <dbReference type="Pfam" id="PF10385"/>
    </source>
</evidence>
<keyword evidence="6 8" id="KW-0804">Transcription</keyword>
<keyword evidence="3 8" id="KW-0240">DNA-directed RNA polymerase</keyword>
<keyword evidence="4 8" id="KW-0808">Transferase</keyword>
<feature type="domain" description="RNA polymerase Rpb2" evidence="15">
    <location>
        <begin position="534"/>
        <end position="602"/>
    </location>
</feature>
<dbReference type="InterPro" id="IPR007121">
    <property type="entry name" value="RNA_pol_bsu_CS"/>
</dbReference>
<evidence type="ECO:0000256" key="9">
    <source>
        <dbReference type="RuleBase" id="RU000434"/>
    </source>
</evidence>
<dbReference type="RefSeq" id="WP_090210464.1">
    <property type="nucleotide sequence ID" value="NZ_FOZM01000004.1"/>
</dbReference>
<dbReference type="NCBIfam" id="NF001616">
    <property type="entry name" value="PRK00405.1"/>
    <property type="match status" value="1"/>
</dbReference>
<dbReference type="NCBIfam" id="TIGR02013">
    <property type="entry name" value="rpoB"/>
    <property type="match status" value="1"/>
</dbReference>
<dbReference type="Gene3D" id="3.90.1100.10">
    <property type="match status" value="2"/>
</dbReference>
<proteinExistence type="inferred from homology"/>
<dbReference type="Proteomes" id="UP000198926">
    <property type="component" value="Unassembled WGS sequence"/>
</dbReference>
<dbReference type="FunFam" id="2.40.50.100:FF:000006">
    <property type="entry name" value="DNA-directed RNA polymerase subunit beta"/>
    <property type="match status" value="1"/>
</dbReference>
<dbReference type="PROSITE" id="PS01166">
    <property type="entry name" value="RNA_POL_BETA"/>
    <property type="match status" value="1"/>
</dbReference>
<dbReference type="OrthoDB" id="9803954at2"/>
<dbReference type="InterPro" id="IPR007120">
    <property type="entry name" value="DNA-dir_RNAP_su2_dom"/>
</dbReference>
<protein>
    <recommendedName>
        <fullName evidence="8 10">DNA-directed RNA polymerase subunit beta</fullName>
        <shortName evidence="8">RNAP subunit beta</shortName>
        <ecNumber evidence="8 10">2.7.7.6</ecNumber>
    </recommendedName>
    <alternativeName>
        <fullName evidence="8">RNA polymerase subunit beta</fullName>
    </alternativeName>
    <alternativeName>
        <fullName evidence="8">Transcriptase subunit beta</fullName>
    </alternativeName>
</protein>
<dbReference type="InterPro" id="IPR007641">
    <property type="entry name" value="RNA_pol_Rpb2_7"/>
</dbReference>
<dbReference type="InterPro" id="IPR007645">
    <property type="entry name" value="RNA_pol_Rpb2_3"/>
</dbReference>
<dbReference type="InterPro" id="IPR007644">
    <property type="entry name" value="RNA_pol_bsu_protrusion"/>
</dbReference>
<dbReference type="InterPro" id="IPR037034">
    <property type="entry name" value="RNA_pol_Rpb2_2_sf"/>
</dbReference>
<dbReference type="STRING" id="1123755.SAMN05444714_3139"/>
<dbReference type="FunFam" id="3.90.1800.10:FF:000001">
    <property type="entry name" value="DNA-directed RNA polymerase subunit beta"/>
    <property type="match status" value="1"/>
</dbReference>
<dbReference type="Pfam" id="PF04560">
    <property type="entry name" value="RNA_pol_Rpb2_7"/>
    <property type="match status" value="1"/>
</dbReference>
<dbReference type="Gene3D" id="2.30.150.10">
    <property type="entry name" value="DNA-directed RNA polymerase, beta subunit, external 1 domain"/>
    <property type="match status" value="1"/>
</dbReference>
<dbReference type="EC" id="2.7.7.6" evidence="8 10"/>
<evidence type="ECO:0000259" key="14">
    <source>
        <dbReference type="Pfam" id="PF04563"/>
    </source>
</evidence>
<sequence>MASTFLGQKRLRKYYGKIREVLEMPNLIEVQKSSYDLFLRSGDGDQPADGEGIKGVFQSVFPIKDFNETAVLEFVKYELEKPKYDVEECQQRDMTYSAPLKVTLRLIVFDVDEDTGAKSVKDIKEQDVFMGDMPLMTPNGTFVVNGTERVIVSQMHRSPGVFFDHDKGKTHSSGKLLFACRIIPYRGSWLDFEFDAKDLVFCRIDRRRKLPVTTLLYALGMDQESIMNAYYNTVDYKFDKKAKAWVTKFFPERVRGTRPTFDLVDAKTGEVIAKAGEKVTPRSVKKLIDAGEVTDLLVPYENIVGKFVAEDIINEENGAIYVEAGDELTLERDKDGEVIGGTLKDLLDAGITTIPVLDIDNVTVGAYMRNTMAQDKNMNRETALMDIYRVMRPGEPPTVESASALFDTLFFDSERYDLSAVGRVKMNMRLDLDAEDTMRTLRKEDIVACIKALVELRDGNGDVDDIDHLGNRRVRSVGELMENQYRVGLLRMERAIKERMSSVEIDTVMPQDLINAKPAAAAVREFFGSSQLSQFMDQTNPLSEVTHKRRLSALGPGGLTRERAGFEVRDVHPTHYGRMCPIETREGPNIGLINSLATFARVNKYGFIETPYRKVVDGQVTDDVSYMSATEEMRHTVAQANANVDGEGRFNNELVSTRKNGDYTLSPRESVDLIDVSPKQLVSVAASLIPFLENDDANRALMGSNMQRQAVPLLQAEAPLVGTGIEEVVARDSGAAIMAKRAGIIDQVDAQRIVIRATEDLELGDAGVDIYRMRKFQRSNQNTCINQRPLVKVGDMVQKGQVIADGPSTDLGELALGKNVVVAFMPWNGYNYEDSILISERIVRDDVFTSIHIEEFEVAARDTKLGPEEITRDIPNVGEEALRNLDEAGIVYIGAEVGPADILVGKITPKGESPMTPEEKLLRAIFGEKASDVRDTSLRLPPGDFGTVVEVRVFNRHGVEKDERALQIEREEVERLARDRDDELAILDRNIYARLWDIINGKKAVKGPKGFKAGSVVSEESVADLSRGQWWQLAMEDEDDAKIVEALNEQYEIQKKAMDARFEDKVEKVRRGDDLPPGVMKMVKVFVAVKRKLQPGDKMAGRHGNKGVISKVVPMEDMPFLADGTPVDFCLNPLGVPSRMNVGQILETHMGWAARGLGLQIDEALDEYRRSGDLTPVRDAMKIVYGDDVYDEGIAGMGEDDLIEAAGNVTRGVPIATPVFDGAKEADVNDALVRAGFSTSGQSVLYDGRTGEQFSRPVTVGVKYLLKLHHLVDDKIHARSTGPYSLVTQQPLGGKAQFGGQRFGEMEVWALEAYGAAYTLQEMLTVKSDDVAGRTKVYESIVKGEDNFEAGVPESFNVLVKEVRGLGLNMELLDAEDEE</sequence>
<dbReference type="GO" id="GO:0000428">
    <property type="term" value="C:DNA-directed RNA polymerase complex"/>
    <property type="evidence" value="ECO:0007669"/>
    <property type="project" value="UniProtKB-KW"/>
</dbReference>
<dbReference type="InterPro" id="IPR015712">
    <property type="entry name" value="DNA-dir_RNA_pol_su2"/>
</dbReference>
<feature type="domain" description="RNA polymerase Rpb2" evidence="13">
    <location>
        <begin position="179"/>
        <end position="238"/>
    </location>
</feature>
<comment type="function">
    <text evidence="8 10">DNA-dependent RNA polymerase catalyzes the transcription of DNA into RNA using the four ribonucleoside triphosphates as substrates.</text>
</comment>
<dbReference type="Gene3D" id="2.40.270.10">
    <property type="entry name" value="DNA-directed RNA polymerase, subunit 2, domain 6"/>
    <property type="match status" value="2"/>
</dbReference>
<evidence type="ECO:0000256" key="3">
    <source>
        <dbReference type="ARBA" id="ARBA00022478"/>
    </source>
</evidence>
<dbReference type="GO" id="GO:0003677">
    <property type="term" value="F:DNA binding"/>
    <property type="evidence" value="ECO:0007669"/>
    <property type="project" value="UniProtKB-UniRule"/>
</dbReference>
<evidence type="ECO:0000259" key="15">
    <source>
        <dbReference type="Pfam" id="PF04565"/>
    </source>
</evidence>
<reference evidence="17 18" key="1">
    <citation type="submission" date="2016-10" db="EMBL/GenBank/DDBJ databases">
        <authorList>
            <person name="de Groot N.N."/>
        </authorList>
    </citation>
    <scope>NUCLEOTIDE SEQUENCE [LARGE SCALE GENOMIC DNA]</scope>
    <source>
        <strain evidence="17 18">DSM 29433</strain>
    </source>
</reference>
<dbReference type="Gene3D" id="2.40.50.100">
    <property type="match status" value="1"/>
</dbReference>
<comment type="subunit">
    <text evidence="8 10">The RNAP catalytic core consists of 2 alpha, 1 beta, 1 beta' and 1 omega subunit. When a sigma factor is associated with the core the holoenzyme is formed, which can initiate transcription.</text>
</comment>
<evidence type="ECO:0000256" key="4">
    <source>
        <dbReference type="ARBA" id="ARBA00022679"/>
    </source>
</evidence>
<dbReference type="CDD" id="cd00653">
    <property type="entry name" value="RNA_pol_B_RPB2"/>
    <property type="match status" value="1"/>
</dbReference>
<evidence type="ECO:0000313" key="17">
    <source>
        <dbReference type="EMBL" id="SFS22110.1"/>
    </source>
</evidence>
<dbReference type="InterPro" id="IPR014724">
    <property type="entry name" value="RNA_pol_RPB2_OB-fold"/>
</dbReference>
<dbReference type="InterPro" id="IPR037033">
    <property type="entry name" value="DNA-dir_RNAP_su2_hyb_sf"/>
</dbReference>
<dbReference type="Gene3D" id="2.40.50.150">
    <property type="match status" value="1"/>
</dbReference>
<feature type="domain" description="RNA polymerase Rpb2" evidence="12">
    <location>
        <begin position="1299"/>
        <end position="1373"/>
    </location>
</feature>
<feature type="domain" description="RNA polymerase beta subunit protrusion" evidence="14">
    <location>
        <begin position="27"/>
        <end position="518"/>
    </location>
</feature>
<dbReference type="Gene3D" id="3.90.1110.10">
    <property type="entry name" value="RNA polymerase Rpb2, domain 2"/>
    <property type="match status" value="2"/>
</dbReference>
<name>A0A1I6N2E3_9RHOB</name>
<comment type="similarity">
    <text evidence="1">In the N-terminal section; belongs to the RNA polymerase beta chain family.</text>
</comment>
<dbReference type="GO" id="GO:0006351">
    <property type="term" value="P:DNA-templated transcription"/>
    <property type="evidence" value="ECO:0007669"/>
    <property type="project" value="UniProtKB-UniRule"/>
</dbReference>
<comment type="similarity">
    <text evidence="2">In the C-terminal section; belongs to the RNA polymerase beta' chain family.</text>
</comment>